<feature type="compositionally biased region" description="Polar residues" evidence="4">
    <location>
        <begin position="179"/>
        <end position="188"/>
    </location>
</feature>
<keyword evidence="2" id="KW-0460">Magnesium</keyword>
<evidence type="ECO:0000256" key="4">
    <source>
        <dbReference type="SAM" id="MobiDB-lite"/>
    </source>
</evidence>
<dbReference type="GO" id="GO:0046872">
    <property type="term" value="F:metal ion binding"/>
    <property type="evidence" value="ECO:0007669"/>
    <property type="project" value="UniProtKB-KW"/>
</dbReference>
<feature type="coiled-coil region" evidence="3">
    <location>
        <begin position="285"/>
        <end position="312"/>
    </location>
</feature>
<evidence type="ECO:0000313" key="8">
    <source>
        <dbReference type="Proteomes" id="UP001431209"/>
    </source>
</evidence>
<keyword evidence="3" id="KW-0175">Coiled coil</keyword>
<dbReference type="InterPro" id="IPR045862">
    <property type="entry name" value="Trf4-like"/>
</dbReference>
<name>A0AAW2Z2R8_9EUKA</name>
<accession>A0AAW2Z2R8</accession>
<dbReference type="InterPro" id="IPR002058">
    <property type="entry name" value="PAP_assoc"/>
</dbReference>
<feature type="domain" description="PAP-associated" evidence="5">
    <location>
        <begin position="578"/>
        <end position="610"/>
    </location>
</feature>
<dbReference type="GO" id="GO:0005739">
    <property type="term" value="C:mitochondrion"/>
    <property type="evidence" value="ECO:0007669"/>
    <property type="project" value="UniProtKB-ARBA"/>
</dbReference>
<proteinExistence type="predicted"/>
<dbReference type="GO" id="GO:0003729">
    <property type="term" value="F:mRNA binding"/>
    <property type="evidence" value="ECO:0007669"/>
    <property type="project" value="TreeGrafter"/>
</dbReference>
<feature type="domain" description="Poly(A) RNA polymerase mitochondrial-like central palm" evidence="6">
    <location>
        <begin position="405"/>
        <end position="509"/>
    </location>
</feature>
<evidence type="ECO:0000259" key="5">
    <source>
        <dbReference type="Pfam" id="PF03828"/>
    </source>
</evidence>
<dbReference type="PANTHER" id="PTHR23092">
    <property type="entry name" value="POLY(A) RNA POLYMERASE"/>
    <property type="match status" value="1"/>
</dbReference>
<dbReference type="GO" id="GO:0031499">
    <property type="term" value="C:TRAMP complex"/>
    <property type="evidence" value="ECO:0007669"/>
    <property type="project" value="TreeGrafter"/>
</dbReference>
<evidence type="ECO:0000259" key="6">
    <source>
        <dbReference type="Pfam" id="PF22600"/>
    </source>
</evidence>
<evidence type="ECO:0000256" key="3">
    <source>
        <dbReference type="SAM" id="Coils"/>
    </source>
</evidence>
<dbReference type="InterPro" id="IPR043519">
    <property type="entry name" value="NT_sf"/>
</dbReference>
<dbReference type="Pfam" id="PF03828">
    <property type="entry name" value="PAP_assoc"/>
    <property type="match status" value="1"/>
</dbReference>
<dbReference type="SUPFAM" id="SSF81631">
    <property type="entry name" value="PAP/OAS1 substrate-binding domain"/>
    <property type="match status" value="1"/>
</dbReference>
<dbReference type="AlphaFoldDB" id="A0AAW2Z2R8"/>
<feature type="non-terminal residue" evidence="7">
    <location>
        <position position="1"/>
    </location>
</feature>
<dbReference type="GO" id="GO:0043634">
    <property type="term" value="P:polyadenylation-dependent ncRNA catabolic process"/>
    <property type="evidence" value="ECO:0007669"/>
    <property type="project" value="TreeGrafter"/>
</dbReference>
<evidence type="ECO:0000313" key="7">
    <source>
        <dbReference type="EMBL" id="KAL0484097.1"/>
    </source>
</evidence>
<dbReference type="GO" id="GO:0031123">
    <property type="term" value="P:RNA 3'-end processing"/>
    <property type="evidence" value="ECO:0007669"/>
    <property type="project" value="TreeGrafter"/>
</dbReference>
<dbReference type="GO" id="GO:1990817">
    <property type="term" value="F:poly(A) RNA polymerase activity"/>
    <property type="evidence" value="ECO:0007669"/>
    <property type="project" value="InterPro"/>
</dbReference>
<organism evidence="7 8">
    <name type="scientific">Acrasis kona</name>
    <dbReference type="NCBI Taxonomy" id="1008807"/>
    <lineage>
        <taxon>Eukaryota</taxon>
        <taxon>Discoba</taxon>
        <taxon>Heterolobosea</taxon>
        <taxon>Tetramitia</taxon>
        <taxon>Eutetramitia</taxon>
        <taxon>Acrasidae</taxon>
        <taxon>Acrasis</taxon>
    </lineage>
</organism>
<sequence length="663" mass="76533">KQLQSNVEHAKPITCDHEQSSDENEKIIQFVKPSPPDLTTPGIRGILMELVGNNQTNSSTVIKNLFEAKYKIKFKKASKLSFPQFVKQHCSDVLMIEKDHISKIGQPQSKLSLDRVKQELSKMIGTNCSYNYLLNTFQSRHGNFRSLTGMKLKPFLQIHFNNLVFEKDTIKVGPIQESIPQPTESIQDSTPQPTKQPKKPKKPKKSKPKKKAPAVWKPVPVNPQLEERIRVIIFDFVGDRIVTSVQVMEELEKHKLSNLRQLTNYKLRRFIKVRCPLLFYQDGCIQRSGQQIDGLKWEIEQLQDELKNIVGEDVLSFSSIGEKFKERNKIAFGLASPDPDMNKFIKSTCKGLLKVCKMGYPYSEGNKLSEYVMKDSNSKVVNREYLSLSEEQVWEWTKKILEFEKMQVKSDERKQEYAEALMNATAICKKVDPLCQVKVFGSYATDLGLLNHDIDIHVKSNVQPFLDRCKKQASEKKLYKQLIVIGARVPICKLVTNSNIQLDVSIKNKEDDVEVFNQFKKDYPQLKPLCIILKQMLNKHGKKSNDGGITSCTLQYLVVSHLQNYENNFKRPLNGTLLGQLFYDFMYFYSVMFKWQKKAICVRTSSYVPVTRQFKLIVDPVNLRREVMATGRKYCQRFLCQRFYAIQRNLIQSHGSLLDGIID</sequence>
<dbReference type="SUPFAM" id="SSF81301">
    <property type="entry name" value="Nucleotidyltransferase"/>
    <property type="match status" value="1"/>
</dbReference>
<dbReference type="InterPro" id="IPR054708">
    <property type="entry name" value="MTPAP-like_central"/>
</dbReference>
<evidence type="ECO:0000256" key="2">
    <source>
        <dbReference type="ARBA" id="ARBA00022842"/>
    </source>
</evidence>
<dbReference type="EMBL" id="JAOPGA020001020">
    <property type="protein sequence ID" value="KAL0484097.1"/>
    <property type="molecule type" value="Genomic_DNA"/>
</dbReference>
<protein>
    <submittedName>
        <fullName evidence="7">TRF5</fullName>
    </submittedName>
</protein>
<reference evidence="7 8" key="1">
    <citation type="submission" date="2024-03" db="EMBL/GenBank/DDBJ databases">
        <title>The Acrasis kona genome and developmental transcriptomes reveal deep origins of eukaryotic multicellular pathways.</title>
        <authorList>
            <person name="Sheikh S."/>
            <person name="Fu C.-J."/>
            <person name="Brown M.W."/>
            <person name="Baldauf S.L."/>
        </authorList>
    </citation>
    <scope>NUCLEOTIDE SEQUENCE [LARGE SCALE GENOMIC DNA]</scope>
    <source>
        <strain evidence="7 8">ATCC MYA-3509</strain>
    </source>
</reference>
<dbReference type="PANTHER" id="PTHR23092:SF15">
    <property type="entry name" value="INACTIVE NON-CANONICAL POLY(A) RNA POLYMERASE PROTEIN TRF4-2-RELATED"/>
    <property type="match status" value="1"/>
</dbReference>
<dbReference type="Gene3D" id="1.10.1410.10">
    <property type="match status" value="1"/>
</dbReference>
<feature type="compositionally biased region" description="Basic residues" evidence="4">
    <location>
        <begin position="196"/>
        <end position="212"/>
    </location>
</feature>
<dbReference type="Gene3D" id="3.30.460.10">
    <property type="entry name" value="Beta Polymerase, domain 2"/>
    <property type="match status" value="1"/>
</dbReference>
<dbReference type="Pfam" id="PF22600">
    <property type="entry name" value="MTPAP-like_central"/>
    <property type="match status" value="1"/>
</dbReference>
<keyword evidence="1" id="KW-0479">Metal-binding</keyword>
<dbReference type="Proteomes" id="UP001431209">
    <property type="component" value="Unassembled WGS sequence"/>
</dbReference>
<comment type="caution">
    <text evidence="7">The sequence shown here is derived from an EMBL/GenBank/DDBJ whole genome shotgun (WGS) entry which is preliminary data.</text>
</comment>
<feature type="region of interest" description="Disordered" evidence="4">
    <location>
        <begin position="179"/>
        <end position="215"/>
    </location>
</feature>
<dbReference type="GO" id="GO:0005730">
    <property type="term" value="C:nucleolus"/>
    <property type="evidence" value="ECO:0007669"/>
    <property type="project" value="TreeGrafter"/>
</dbReference>
<gene>
    <name evidence="7" type="ORF">AKO1_004892</name>
</gene>
<keyword evidence="8" id="KW-1185">Reference proteome</keyword>
<evidence type="ECO:0000256" key="1">
    <source>
        <dbReference type="ARBA" id="ARBA00022723"/>
    </source>
</evidence>